<organism evidence="1">
    <name type="scientific">Siphoviridae sp. ctKm44</name>
    <dbReference type="NCBI Taxonomy" id="2826245"/>
    <lineage>
        <taxon>Viruses</taxon>
        <taxon>Duplodnaviria</taxon>
        <taxon>Heunggongvirae</taxon>
        <taxon>Uroviricota</taxon>
        <taxon>Caudoviricetes</taxon>
    </lineage>
</organism>
<evidence type="ECO:0000313" key="1">
    <source>
        <dbReference type="EMBL" id="DAD73369.1"/>
    </source>
</evidence>
<protein>
    <submittedName>
        <fullName evidence="1">Uncharacterized protein</fullName>
    </submittedName>
</protein>
<reference evidence="1" key="1">
    <citation type="journal article" date="2021" name="Proc. Natl. Acad. Sci. U.S.A.">
        <title>A Catalog of Tens of Thousands of Viruses from Human Metagenomes Reveals Hidden Associations with Chronic Diseases.</title>
        <authorList>
            <person name="Tisza M.J."/>
            <person name="Buck C.B."/>
        </authorList>
    </citation>
    <scope>NUCLEOTIDE SEQUENCE</scope>
    <source>
        <strain evidence="1">CtKm44</strain>
    </source>
</reference>
<accession>A0A8S5LTK3</accession>
<name>A0A8S5LTK3_9CAUD</name>
<dbReference type="EMBL" id="BK014735">
    <property type="protein sequence ID" value="DAD73369.1"/>
    <property type="molecule type" value="Genomic_DNA"/>
</dbReference>
<proteinExistence type="predicted"/>
<sequence>MSKGIVRLICITDEKVVSLLLDDCFMNFDYEYTDEIQTYDLEFKLPYNNDRHEIIKSLYHKNSKTRSYLSCAGRLFHTYSISFRLSSNDLEVDESRPEGHIVLNKPLKFREYSGNVEGFYSDIRGLLEVK</sequence>